<dbReference type="PROSITE" id="PS51257">
    <property type="entry name" value="PROKAR_LIPOPROTEIN"/>
    <property type="match status" value="1"/>
</dbReference>
<proteinExistence type="predicted"/>
<dbReference type="EMBL" id="JAETXX010000001">
    <property type="protein sequence ID" value="MCF8713662.1"/>
    <property type="molecule type" value="Genomic_DNA"/>
</dbReference>
<gene>
    <name evidence="1" type="ORF">JM658_02390</name>
</gene>
<dbReference type="SUPFAM" id="SSF48452">
    <property type="entry name" value="TPR-like"/>
    <property type="match status" value="1"/>
</dbReference>
<accession>A0ABS9IZQ5</accession>
<evidence type="ECO:0008006" key="3">
    <source>
        <dbReference type="Google" id="ProtNLM"/>
    </source>
</evidence>
<protein>
    <recommendedName>
        <fullName evidence="3">Protein involved in gliding motility SprE</fullName>
    </recommendedName>
</protein>
<dbReference type="RefSeq" id="WP_236957624.1">
    <property type="nucleotide sequence ID" value="NZ_JAETXX010000001.1"/>
</dbReference>
<organism evidence="1 2">
    <name type="scientific">Joostella atrarenae</name>
    <dbReference type="NCBI Taxonomy" id="679257"/>
    <lineage>
        <taxon>Bacteria</taxon>
        <taxon>Pseudomonadati</taxon>
        <taxon>Bacteroidota</taxon>
        <taxon>Flavobacteriia</taxon>
        <taxon>Flavobacteriales</taxon>
        <taxon>Flavobacteriaceae</taxon>
        <taxon>Joostella</taxon>
    </lineage>
</organism>
<dbReference type="Gene3D" id="1.25.40.10">
    <property type="entry name" value="Tetratricopeptide repeat domain"/>
    <property type="match status" value="2"/>
</dbReference>
<name>A0ABS9IZQ5_9FLAO</name>
<comment type="caution">
    <text evidence="1">The sequence shown here is derived from an EMBL/GenBank/DDBJ whole genome shotgun (WGS) entry which is preliminary data.</text>
</comment>
<dbReference type="InterPro" id="IPR011990">
    <property type="entry name" value="TPR-like_helical_dom_sf"/>
</dbReference>
<dbReference type="Proteomes" id="UP000829517">
    <property type="component" value="Unassembled WGS sequence"/>
</dbReference>
<reference evidence="1 2" key="1">
    <citation type="submission" date="2021-01" db="EMBL/GenBank/DDBJ databases">
        <title>Genome sequencing of Joostella atrarenae M1-2 (= KCTC 23194).</title>
        <authorList>
            <person name="Zakaria M.R."/>
            <person name="Lam M.Q."/>
            <person name="Chong C.S."/>
        </authorList>
    </citation>
    <scope>NUCLEOTIDE SEQUENCE [LARGE SCALE GENOMIC DNA]</scope>
    <source>
        <strain evidence="1 2">M1-2</strain>
    </source>
</reference>
<keyword evidence="2" id="KW-1185">Reference proteome</keyword>
<sequence>MNKYLKITTYLLFMVLVLVACSTKKDAFVNRNWHALNTKFNVLHNGKEALAKGQEELITNYVDNYWELLPVERMEIREEIIIDTAQLNPNFRRAEDKATKAIQKHGMNIGGQERNPQIDEAYLLLGKARYYDQRFVPALEAFNYILLKYTDSDIIHQAAIWREKTNIRMENEEVAITNLKKVLQLDITEQEYADASAMMAQAYINLEQKDSAIFRLKLASNTAKNYEEVGRYNYIIGQLYDEKGELDSANMAFDKVIALKRKTPRVYMINAYVEKIKNLYERGEEDSTLLAALDKLERNRENRPYLGKLYRLNAMYYLNNEQYDWAQYYLNESIKNTVNDPSLLALDYENLATMYFDNAYYADAGAYYDSTLTNLNVNSKKFRTLTRKRENLESVIKYEAIAARNDSILYIVGLPEVERKMFYQRHIDSLKVEEAKAKERAEIAQLQENSYAGASGFGNNNKSGGSDFYFYNPSSVQYGVQEFKKIWGNRTLEDDWRLNNKMTSVQETAIASEEINTDNADYYTLDYYLDQLPQDPSAIDSIKKDYNFANYQLGLIYKEKFVEYELAANKLETLLDNDPEERLVLPAKYNLYKIYQQLESPLADQYKNDIINNHSGSRYAELLENPSAILADDGTSPSTVYATLYDDFENQNYEKVIAEADKNISKYNGEDVMLKFEMLKASANARLYGVDAYKKSLSSIALNYPNSPEGAEAQRIIDEALPIIADTTFNMDPIASNQWKIIYPFTRNSDAAIKKLTDKIDRSLKDLKYTHVTYSKDVYNPNKVFLVVHGFDTKLHAEGYAELLNINKDYLVDNEKFVISSSNYKKVQIHKNLTSYLSDIEKSKINNPSLNN</sequence>
<evidence type="ECO:0000313" key="1">
    <source>
        <dbReference type="EMBL" id="MCF8713662.1"/>
    </source>
</evidence>
<evidence type="ECO:0000313" key="2">
    <source>
        <dbReference type="Proteomes" id="UP000829517"/>
    </source>
</evidence>